<sequence>MTATDSARRFFWCWLLAASTASIAGNVTHALLHTTGTPAIAAAAAVVPPVVLLAATHGVHTLVHARITGAAYRTALCITAALALCAFVLSFTALRDLAITAAGIPPQIAWLWPLAIDLSITASTVALLALTNAHRVTWPAETAGQPVVQAAQNVHVSVHNDMHTTPDSTPERPTVAQIVARETTDQWTAMLPEAESVIAAGITRIDRVKVAQVLAAADTGTAPSAIARNLGVGYSTVTRILDHTEQEAHP</sequence>
<dbReference type="Proteomes" id="UP000192801">
    <property type="component" value="Unassembled WGS sequence"/>
</dbReference>
<reference evidence="1 2" key="1">
    <citation type="submission" date="2016-12" db="EMBL/GenBank/DDBJ databases">
        <title>The new phylogeny of genus Mycobacterium.</title>
        <authorList>
            <person name="Tortoli E."/>
            <person name="Trovato A."/>
            <person name="Cirillo D.M."/>
        </authorList>
    </citation>
    <scope>NUCLEOTIDE SEQUENCE [LARGE SCALE GENOMIC DNA]</scope>
    <source>
        <strain evidence="1 2">DSM 45130</strain>
    </source>
</reference>
<dbReference type="Pfam" id="PF10935">
    <property type="entry name" value="DUF2637"/>
    <property type="match status" value="1"/>
</dbReference>
<dbReference type="AlphaFoldDB" id="A0A1X0CKY4"/>
<organism evidence="1 2">
    <name type="scientific">Mycolicibacterium insubricum</name>
    <dbReference type="NCBI Taxonomy" id="444597"/>
    <lineage>
        <taxon>Bacteria</taxon>
        <taxon>Bacillati</taxon>
        <taxon>Actinomycetota</taxon>
        <taxon>Actinomycetes</taxon>
        <taxon>Mycobacteriales</taxon>
        <taxon>Mycobacteriaceae</taxon>
        <taxon>Mycolicibacterium</taxon>
    </lineage>
</organism>
<dbReference type="STRING" id="444597.BST26_21420"/>
<proteinExistence type="predicted"/>
<dbReference type="InterPro" id="IPR021235">
    <property type="entry name" value="DUF2637"/>
</dbReference>
<dbReference type="EMBL" id="MVHS01000110">
    <property type="protein sequence ID" value="ORA60784.1"/>
    <property type="molecule type" value="Genomic_DNA"/>
</dbReference>
<name>A0A1X0CKY4_9MYCO</name>
<dbReference type="RefSeq" id="WP_083033980.1">
    <property type="nucleotide sequence ID" value="NZ_AP022618.1"/>
</dbReference>
<gene>
    <name evidence="1" type="ORF">BST26_21420</name>
</gene>
<keyword evidence="2" id="KW-1185">Reference proteome</keyword>
<accession>A0A1X0CKY4</accession>
<comment type="caution">
    <text evidence="1">The sequence shown here is derived from an EMBL/GenBank/DDBJ whole genome shotgun (WGS) entry which is preliminary data.</text>
</comment>
<evidence type="ECO:0000313" key="2">
    <source>
        <dbReference type="Proteomes" id="UP000192801"/>
    </source>
</evidence>
<evidence type="ECO:0000313" key="1">
    <source>
        <dbReference type="EMBL" id="ORA60784.1"/>
    </source>
</evidence>
<protein>
    <submittedName>
        <fullName evidence="1">Uncharacterized protein</fullName>
    </submittedName>
</protein>
<dbReference type="OrthoDB" id="4722977at2"/>